<accession>A0A178N1E2</accession>
<dbReference type="STRING" id="1437059.A6A05_05755"/>
<evidence type="ECO:0008006" key="4">
    <source>
        <dbReference type="Google" id="ProtNLM"/>
    </source>
</evidence>
<protein>
    <recommendedName>
        <fullName evidence="4">LPS export ABC transporter periplasmic protein LptC</fullName>
    </recommendedName>
</protein>
<keyword evidence="3" id="KW-1185">Reference proteome</keyword>
<dbReference type="InterPro" id="IPR026265">
    <property type="entry name" value="LptC"/>
</dbReference>
<organism evidence="2 3">
    <name type="scientific">Magnetospirillum moscoviense</name>
    <dbReference type="NCBI Taxonomy" id="1437059"/>
    <lineage>
        <taxon>Bacteria</taxon>
        <taxon>Pseudomonadati</taxon>
        <taxon>Pseudomonadota</taxon>
        <taxon>Alphaproteobacteria</taxon>
        <taxon>Rhodospirillales</taxon>
        <taxon>Rhodospirillaceae</taxon>
        <taxon>Magnetospirillum</taxon>
    </lineage>
</organism>
<sequence length="212" mass="23092">MPPTLRGKVHPVKGPAHRRYSRFVYFMKVALPASTVALLALVMVWPKLARDVESFQIGFAALKPTAVDALSMVNARYQGLDNTNRPYTLTADRATEDSARSGIVILDNPKADFMTRSGANVYVEAKLGIYHQAEKILDLEGEVNLYQDQGNELHTEAARVHLDSSVVEGNAPVTGMGPNGRLSGSGFRIGEGGRQIDLTGRSALQMKGARRK</sequence>
<dbReference type="InterPro" id="IPR010664">
    <property type="entry name" value="LipoPS_assembly_LptC-rel"/>
</dbReference>
<feature type="transmembrane region" description="Helical" evidence="1">
    <location>
        <begin position="23"/>
        <end position="45"/>
    </location>
</feature>
<dbReference type="EMBL" id="LWQU01000022">
    <property type="protein sequence ID" value="OAN65525.1"/>
    <property type="molecule type" value="Genomic_DNA"/>
</dbReference>
<proteinExistence type="predicted"/>
<reference evidence="2 3" key="1">
    <citation type="submission" date="2016-04" db="EMBL/GenBank/DDBJ databases">
        <title>Draft genome sequence of freshwater magnetotactic bacteria Magnetospirillum marisnigri SP-1 and Magnetospirillum moscoviense BB-1.</title>
        <authorList>
            <person name="Koziaeva V."/>
            <person name="Dziuba M.V."/>
            <person name="Ivanov T.M."/>
            <person name="Kuznetsov B."/>
            <person name="Grouzdev D.S."/>
        </authorList>
    </citation>
    <scope>NUCLEOTIDE SEQUENCE [LARGE SCALE GENOMIC DNA]</scope>
    <source>
        <strain evidence="2 3">BB-1</strain>
    </source>
</reference>
<dbReference type="AlphaFoldDB" id="A0A178N1E2"/>
<evidence type="ECO:0000313" key="2">
    <source>
        <dbReference type="EMBL" id="OAN65525.1"/>
    </source>
</evidence>
<dbReference type="Pfam" id="PF06835">
    <property type="entry name" value="LptC"/>
    <property type="match status" value="1"/>
</dbReference>
<dbReference type="GO" id="GO:0015221">
    <property type="term" value="F:lipopolysaccharide transmembrane transporter activity"/>
    <property type="evidence" value="ECO:0007669"/>
    <property type="project" value="InterPro"/>
</dbReference>
<comment type="caution">
    <text evidence="2">The sequence shown here is derived from an EMBL/GenBank/DDBJ whole genome shotgun (WGS) entry which is preliminary data.</text>
</comment>
<dbReference type="GO" id="GO:0005886">
    <property type="term" value="C:plasma membrane"/>
    <property type="evidence" value="ECO:0007669"/>
    <property type="project" value="InterPro"/>
</dbReference>
<keyword evidence="1" id="KW-1133">Transmembrane helix</keyword>
<gene>
    <name evidence="2" type="ORF">A6A05_05755</name>
</gene>
<evidence type="ECO:0000313" key="3">
    <source>
        <dbReference type="Proteomes" id="UP000078543"/>
    </source>
</evidence>
<dbReference type="Gene3D" id="2.60.450.10">
    <property type="entry name" value="Lipopolysaccharide (LPS) transport protein A like domain"/>
    <property type="match status" value="1"/>
</dbReference>
<dbReference type="NCBIfam" id="TIGR04409">
    <property type="entry name" value="LptC_YrbK"/>
    <property type="match status" value="1"/>
</dbReference>
<evidence type="ECO:0000256" key="1">
    <source>
        <dbReference type="SAM" id="Phobius"/>
    </source>
</evidence>
<name>A0A178N1E2_9PROT</name>
<keyword evidence="1" id="KW-0472">Membrane</keyword>
<keyword evidence="1" id="KW-0812">Transmembrane</keyword>
<dbReference type="Proteomes" id="UP000078543">
    <property type="component" value="Unassembled WGS sequence"/>
</dbReference>